<dbReference type="RefSeq" id="WP_135502968.1">
    <property type="nucleotide sequence ID" value="NZ_JACHHE010000003.1"/>
</dbReference>
<accession>A0A7W8FTU3</accession>
<sequence length="294" mass="32411">MDKLYSAGIIFAGSVLLGFAFNMFLLPHEILSGGITGVAMIFSLMTPINAGVWLLLLNIPILVLGWMKLGKMFILNSVYSVAVTSVTMLYIPVMKVTEDALLSSVFGGVLVGIGVGFIIRFYGSTGGFDVVGLLLTMKRDIPLGFMVFGLNSLVVFVSGFIFSWELAMYTMASIYITGLVVDRIHTRHIKLSLMVVTTQGDAVKQKMLANLYRGITVTDGEGAYSGNKVKVLYTVITRYELAHVRPLIKEIDPHAFVSITETMEVMGNFRRDDNYKKNPETVYRSVPETSEQTS</sequence>
<protein>
    <submittedName>
        <fullName evidence="8">Uncharacterized membrane-anchored protein YitT (DUF2179 family)</fullName>
    </submittedName>
</protein>
<dbReference type="Pfam" id="PF10035">
    <property type="entry name" value="DUF2179"/>
    <property type="match status" value="1"/>
</dbReference>
<keyword evidence="5 6" id="KW-0472">Membrane</keyword>
<evidence type="ECO:0000313" key="9">
    <source>
        <dbReference type="Proteomes" id="UP000525923"/>
    </source>
</evidence>
<dbReference type="InterPro" id="IPR003740">
    <property type="entry name" value="YitT"/>
</dbReference>
<dbReference type="EMBL" id="JACHHE010000003">
    <property type="protein sequence ID" value="MBB5179875.1"/>
    <property type="molecule type" value="Genomic_DNA"/>
</dbReference>
<dbReference type="Pfam" id="PF02588">
    <property type="entry name" value="YitT_membrane"/>
    <property type="match status" value="1"/>
</dbReference>
<dbReference type="PIRSF" id="PIRSF006483">
    <property type="entry name" value="Membrane_protein_YitT"/>
    <property type="match status" value="1"/>
</dbReference>
<dbReference type="OrthoDB" id="1758221at2"/>
<feature type="transmembrane region" description="Helical" evidence="6">
    <location>
        <begin position="100"/>
        <end position="122"/>
    </location>
</feature>
<dbReference type="InterPro" id="IPR015867">
    <property type="entry name" value="N-reg_PII/ATP_PRibTrfase_C"/>
</dbReference>
<keyword evidence="9" id="KW-1185">Reference proteome</keyword>
<dbReference type="CDD" id="cd16380">
    <property type="entry name" value="YitT_C"/>
    <property type="match status" value="1"/>
</dbReference>
<dbReference type="GO" id="GO:0005886">
    <property type="term" value="C:plasma membrane"/>
    <property type="evidence" value="ECO:0007669"/>
    <property type="project" value="UniProtKB-SubCell"/>
</dbReference>
<evidence type="ECO:0000256" key="1">
    <source>
        <dbReference type="ARBA" id="ARBA00004651"/>
    </source>
</evidence>
<dbReference type="InterPro" id="IPR019264">
    <property type="entry name" value="DUF2179"/>
</dbReference>
<gene>
    <name evidence="8" type="ORF">HNQ44_001299</name>
</gene>
<organism evidence="8 9">
    <name type="scientific">Planococcus koreensis</name>
    <dbReference type="NCBI Taxonomy" id="112331"/>
    <lineage>
        <taxon>Bacteria</taxon>
        <taxon>Bacillati</taxon>
        <taxon>Bacillota</taxon>
        <taxon>Bacilli</taxon>
        <taxon>Bacillales</taxon>
        <taxon>Caryophanaceae</taxon>
        <taxon>Planococcus</taxon>
    </lineage>
</organism>
<name>A0A7W8FTU3_9BACL</name>
<comment type="caution">
    <text evidence="8">The sequence shown here is derived from an EMBL/GenBank/DDBJ whole genome shotgun (WGS) entry which is preliminary data.</text>
</comment>
<keyword evidence="4 6" id="KW-1133">Transmembrane helix</keyword>
<dbReference type="InterPro" id="IPR051461">
    <property type="entry name" value="UPF0750_membrane"/>
</dbReference>
<dbReference type="Proteomes" id="UP000525923">
    <property type="component" value="Unassembled WGS sequence"/>
</dbReference>
<feature type="transmembrane region" description="Helical" evidence="6">
    <location>
        <begin position="73"/>
        <end position="94"/>
    </location>
</feature>
<comment type="subcellular location">
    <subcellularLocation>
        <location evidence="1">Cell membrane</location>
        <topology evidence="1">Multi-pass membrane protein</topology>
    </subcellularLocation>
</comment>
<dbReference type="AlphaFoldDB" id="A0A7W8FTU3"/>
<feature type="transmembrane region" description="Helical" evidence="6">
    <location>
        <begin position="143"/>
        <end position="161"/>
    </location>
</feature>
<feature type="domain" description="DUF2179" evidence="7">
    <location>
        <begin position="213"/>
        <end position="267"/>
    </location>
</feature>
<evidence type="ECO:0000256" key="5">
    <source>
        <dbReference type="ARBA" id="ARBA00023136"/>
    </source>
</evidence>
<dbReference type="Gene3D" id="3.30.70.120">
    <property type="match status" value="1"/>
</dbReference>
<evidence type="ECO:0000259" key="7">
    <source>
        <dbReference type="Pfam" id="PF10035"/>
    </source>
</evidence>
<proteinExistence type="predicted"/>
<evidence type="ECO:0000256" key="2">
    <source>
        <dbReference type="ARBA" id="ARBA00022475"/>
    </source>
</evidence>
<evidence type="ECO:0000256" key="3">
    <source>
        <dbReference type="ARBA" id="ARBA00022692"/>
    </source>
</evidence>
<dbReference type="PANTHER" id="PTHR33545:SF5">
    <property type="entry name" value="UPF0750 MEMBRANE PROTEIN YITT"/>
    <property type="match status" value="1"/>
</dbReference>
<dbReference type="PANTHER" id="PTHR33545">
    <property type="entry name" value="UPF0750 MEMBRANE PROTEIN YITT-RELATED"/>
    <property type="match status" value="1"/>
</dbReference>
<evidence type="ECO:0000313" key="8">
    <source>
        <dbReference type="EMBL" id="MBB5179875.1"/>
    </source>
</evidence>
<evidence type="ECO:0000256" key="6">
    <source>
        <dbReference type="SAM" id="Phobius"/>
    </source>
</evidence>
<reference evidence="8 9" key="1">
    <citation type="submission" date="2020-08" db="EMBL/GenBank/DDBJ databases">
        <title>Genomic Encyclopedia of Type Strains, Phase IV (KMG-IV): sequencing the most valuable type-strain genomes for metagenomic binning, comparative biology and taxonomic classification.</title>
        <authorList>
            <person name="Goeker M."/>
        </authorList>
    </citation>
    <scope>NUCLEOTIDE SEQUENCE [LARGE SCALE GENOMIC DNA]</scope>
    <source>
        <strain evidence="8 9">DSM 15895</strain>
    </source>
</reference>
<feature type="transmembrane region" description="Helical" evidence="6">
    <location>
        <begin position="38"/>
        <end position="66"/>
    </location>
</feature>
<feature type="transmembrane region" description="Helical" evidence="6">
    <location>
        <begin position="7"/>
        <end position="26"/>
    </location>
</feature>
<keyword evidence="2" id="KW-1003">Cell membrane</keyword>
<evidence type="ECO:0000256" key="4">
    <source>
        <dbReference type="ARBA" id="ARBA00022989"/>
    </source>
</evidence>
<keyword evidence="3 6" id="KW-0812">Transmembrane</keyword>